<comment type="function">
    <text evidence="2">Catalyzes the condensation of isopentenyl diphosphate (IPP) with allylic pyrophosphates generating different type of terpenoids.</text>
</comment>
<feature type="binding site" evidence="2">
    <location>
        <position position="179"/>
    </location>
    <ligand>
        <name>substrate</name>
    </ligand>
</feature>
<proteinExistence type="inferred from homology"/>
<organism evidence="3 4">
    <name type="scientific">Turneriella parva (strain ATCC BAA-1111 / DSM 21527 / NCTC 11395 / H)</name>
    <name type="common">Leptospira parva</name>
    <dbReference type="NCBI Taxonomy" id="869212"/>
    <lineage>
        <taxon>Bacteria</taxon>
        <taxon>Pseudomonadati</taxon>
        <taxon>Spirochaetota</taxon>
        <taxon>Spirochaetia</taxon>
        <taxon>Leptospirales</taxon>
        <taxon>Leptospiraceae</taxon>
        <taxon>Turneriella</taxon>
    </lineage>
</organism>
<feature type="binding site" evidence="2">
    <location>
        <position position="30"/>
    </location>
    <ligand>
        <name>substrate</name>
    </ligand>
</feature>
<evidence type="ECO:0000313" key="4">
    <source>
        <dbReference type="Proteomes" id="UP000006048"/>
    </source>
</evidence>
<feature type="binding site" evidence="2">
    <location>
        <begin position="14"/>
        <end position="17"/>
    </location>
    <ligand>
        <name>substrate</name>
    </ligand>
</feature>
<dbReference type="PATRIC" id="fig|869212.3.peg.443"/>
<dbReference type="EMBL" id="CP002959">
    <property type="protein sequence ID" value="AFM11123.1"/>
    <property type="molecule type" value="Genomic_DNA"/>
</dbReference>
<feature type="active site" evidence="2">
    <location>
        <position position="13"/>
    </location>
</feature>
<feature type="binding site" evidence="2">
    <location>
        <position position="18"/>
    </location>
    <ligand>
        <name>substrate</name>
    </ligand>
</feature>
<feature type="binding site" evidence="2">
    <location>
        <begin position="58"/>
        <end position="60"/>
    </location>
    <ligand>
        <name>substrate</name>
    </ligand>
</feature>
<dbReference type="PANTHER" id="PTHR10291">
    <property type="entry name" value="DEHYDRODOLICHYL DIPHOSPHATE SYNTHASE FAMILY MEMBER"/>
    <property type="match status" value="1"/>
</dbReference>
<dbReference type="RefSeq" id="WP_014801643.1">
    <property type="nucleotide sequence ID" value="NC_018020.1"/>
</dbReference>
<dbReference type="HAMAP" id="MF_01139">
    <property type="entry name" value="ISPT"/>
    <property type="match status" value="1"/>
</dbReference>
<name>I4B1G6_TURPD</name>
<sequence>MPKFPQHIAVIMDGNGRWATARGLKRSAGHREGTETIDRLLDHLLKIKIPCVSLYAFSTENWRRPKTEISEIFNLLNEFIQLKLEKMIANGVRIVTSGNLTRLPQKSQLLLADATKRTAKGKKLTANFCLNYGARDELHRAASLWAAGGAAKAKKLPTEKQFRKLLWQPDLPDIDLLVRTAGEQRLSNFMLYQAAYAELYFTEKTWPEFAAADVDVAIAEFSRRKRKFGGL</sequence>
<dbReference type="KEGG" id="tpx:Turpa_0467"/>
<feature type="active site" description="Proton acceptor" evidence="2">
    <location>
        <position position="61"/>
    </location>
</feature>
<feature type="binding site" evidence="2">
    <location>
        <begin position="185"/>
        <end position="187"/>
    </location>
    <ligand>
        <name>substrate</name>
    </ligand>
</feature>
<dbReference type="PROSITE" id="PS01066">
    <property type="entry name" value="UPP_SYNTHASE"/>
    <property type="match status" value="1"/>
</dbReference>
<dbReference type="GO" id="GO:0045547">
    <property type="term" value="F:ditrans,polycis-polyprenyl diphosphate synthase [(2E,6E)-farnesyl diphosphate specific] activity"/>
    <property type="evidence" value="ECO:0007669"/>
    <property type="project" value="TreeGrafter"/>
</dbReference>
<dbReference type="GO" id="GO:0016094">
    <property type="term" value="P:polyprenol biosynthetic process"/>
    <property type="evidence" value="ECO:0007669"/>
    <property type="project" value="TreeGrafter"/>
</dbReference>
<gene>
    <name evidence="3" type="ordered locus">Turpa_0467</name>
</gene>
<dbReference type="InterPro" id="IPR036424">
    <property type="entry name" value="UPP_synth-like_sf"/>
</dbReference>
<evidence type="ECO:0000256" key="1">
    <source>
        <dbReference type="ARBA" id="ARBA00022679"/>
    </source>
</evidence>
<dbReference type="EC" id="2.5.1.-" evidence="2"/>
<keyword evidence="4" id="KW-1185">Reference proteome</keyword>
<dbReference type="NCBIfam" id="TIGR00055">
    <property type="entry name" value="uppS"/>
    <property type="match status" value="1"/>
</dbReference>
<protein>
    <recommendedName>
        <fullName evidence="2">Isoprenyl transferase</fullName>
        <ecNumber evidence="2">2.5.1.-</ecNumber>
    </recommendedName>
</protein>
<feature type="binding site" evidence="2">
    <location>
        <position position="198"/>
    </location>
    <ligand>
        <name>Mg(2+)</name>
        <dbReference type="ChEBI" id="CHEBI:18420"/>
    </ligand>
</feature>
<feature type="binding site" evidence="2">
    <location>
        <position position="62"/>
    </location>
    <ligand>
        <name>substrate</name>
    </ligand>
</feature>
<dbReference type="AlphaFoldDB" id="I4B1G6"/>
<dbReference type="Gene3D" id="3.40.1180.10">
    <property type="entry name" value="Decaprenyl diphosphate synthase-like"/>
    <property type="match status" value="1"/>
</dbReference>
<comment type="subunit">
    <text evidence="2">Homodimer.</text>
</comment>
<dbReference type="Pfam" id="PF01255">
    <property type="entry name" value="Prenyltransf"/>
    <property type="match status" value="1"/>
</dbReference>
<keyword evidence="1 2" id="KW-0808">Transferase</keyword>
<comment type="cofactor">
    <cofactor evidence="2">
        <name>Mg(2+)</name>
        <dbReference type="ChEBI" id="CHEBI:18420"/>
    </cofactor>
    <text evidence="2">Binds 2 magnesium ions per subunit.</text>
</comment>
<evidence type="ECO:0000256" key="2">
    <source>
        <dbReference type="HAMAP-Rule" id="MF_01139"/>
    </source>
</evidence>
<dbReference type="InterPro" id="IPR018520">
    <property type="entry name" value="UPP_synth-like_CS"/>
</dbReference>
<evidence type="ECO:0000313" key="3">
    <source>
        <dbReference type="EMBL" id="AFM11123.1"/>
    </source>
</evidence>
<dbReference type="CDD" id="cd00475">
    <property type="entry name" value="Cis_IPPS"/>
    <property type="match status" value="1"/>
</dbReference>
<keyword evidence="2" id="KW-0460">Magnesium</keyword>
<feature type="binding site" evidence="2">
    <location>
        <position position="64"/>
    </location>
    <ligand>
        <name>substrate</name>
    </ligand>
</feature>
<dbReference type="STRING" id="869212.Turpa_0467"/>
<accession>I4B1G6</accession>
<dbReference type="Proteomes" id="UP000006048">
    <property type="component" value="Chromosome"/>
</dbReference>
<comment type="similarity">
    <text evidence="2">Belongs to the UPP synthase family.</text>
</comment>
<dbReference type="GO" id="GO:0000287">
    <property type="term" value="F:magnesium ion binding"/>
    <property type="evidence" value="ECO:0007669"/>
    <property type="project" value="UniProtKB-UniRule"/>
</dbReference>
<keyword evidence="2" id="KW-0479">Metal-binding</keyword>
<dbReference type="OrthoDB" id="4191603at2"/>
<dbReference type="HOGENOM" id="CLU_038505_1_1_12"/>
<dbReference type="InterPro" id="IPR001441">
    <property type="entry name" value="UPP_synth-like"/>
</dbReference>
<dbReference type="PANTHER" id="PTHR10291:SF0">
    <property type="entry name" value="DEHYDRODOLICHYL DIPHOSPHATE SYNTHASE 2"/>
    <property type="match status" value="1"/>
</dbReference>
<dbReference type="SUPFAM" id="SSF64005">
    <property type="entry name" value="Undecaprenyl diphosphate synthase"/>
    <property type="match status" value="1"/>
</dbReference>
<feature type="binding site" evidence="2">
    <location>
        <position position="13"/>
    </location>
    <ligand>
        <name>Mg(2+)</name>
        <dbReference type="ChEBI" id="CHEBI:18420"/>
    </ligand>
</feature>
<feature type="binding site" evidence="2">
    <location>
        <position position="26"/>
    </location>
    <ligand>
        <name>substrate</name>
    </ligand>
</feature>
<reference evidence="3 4" key="1">
    <citation type="submission" date="2012-06" db="EMBL/GenBank/DDBJ databases">
        <title>The complete chromosome of genome of Turneriella parva DSM 21527.</title>
        <authorList>
            <consortium name="US DOE Joint Genome Institute (JGI-PGF)"/>
            <person name="Lucas S."/>
            <person name="Han J."/>
            <person name="Lapidus A."/>
            <person name="Bruce D."/>
            <person name="Goodwin L."/>
            <person name="Pitluck S."/>
            <person name="Peters L."/>
            <person name="Kyrpides N."/>
            <person name="Mavromatis K."/>
            <person name="Ivanova N."/>
            <person name="Mikhailova N."/>
            <person name="Chertkov O."/>
            <person name="Detter J.C."/>
            <person name="Tapia R."/>
            <person name="Han C."/>
            <person name="Land M."/>
            <person name="Hauser L."/>
            <person name="Markowitz V."/>
            <person name="Cheng J.-F."/>
            <person name="Hugenholtz P."/>
            <person name="Woyke T."/>
            <person name="Wu D."/>
            <person name="Gronow S."/>
            <person name="Wellnitz S."/>
            <person name="Brambilla E."/>
            <person name="Klenk H.-P."/>
            <person name="Eisen J.A."/>
        </authorList>
    </citation>
    <scope>NUCLEOTIDE SEQUENCE [LARGE SCALE GENOMIC DNA]</scope>
    <source>
        <strain evidence="4">ATCC BAA-1111 / DSM 21527 / NCTC 11395 / H</strain>
    </source>
</reference>